<evidence type="ECO:0000313" key="3">
    <source>
        <dbReference type="EMBL" id="SCS61400.1"/>
    </source>
</evidence>
<accession>A0A1D4HAN0</accession>
<dbReference type="RefSeq" id="WP_069995026.1">
    <property type="nucleotide sequence ID" value="NZ_FMPG01000001.1"/>
</dbReference>
<name>A0A1D4HAN0_9STAP</name>
<evidence type="ECO:0000313" key="5">
    <source>
        <dbReference type="Proteomes" id="UP000095768"/>
    </source>
</evidence>
<dbReference type="SUPFAM" id="SSF69118">
    <property type="entry name" value="AhpD-like"/>
    <property type="match status" value="1"/>
</dbReference>
<feature type="domain" description="Carboxymuconolactone decarboxylase-like" evidence="1">
    <location>
        <begin position="16"/>
        <end position="94"/>
    </location>
</feature>
<evidence type="ECO:0000313" key="4">
    <source>
        <dbReference type="Proteomes" id="UP000095412"/>
    </source>
</evidence>
<organism evidence="2 5">
    <name type="scientific">Staphylococcus caeli</name>
    <dbReference type="NCBI Taxonomy" id="2201815"/>
    <lineage>
        <taxon>Bacteria</taxon>
        <taxon>Bacillati</taxon>
        <taxon>Bacillota</taxon>
        <taxon>Bacilli</taxon>
        <taxon>Bacillales</taxon>
        <taxon>Staphylococcaceae</taxon>
        <taxon>Staphylococcus</taxon>
    </lineage>
</organism>
<dbReference type="InterPro" id="IPR003779">
    <property type="entry name" value="CMD-like"/>
</dbReference>
<dbReference type="InterPro" id="IPR004675">
    <property type="entry name" value="AhpD_core"/>
</dbReference>
<dbReference type="GO" id="GO:0051920">
    <property type="term" value="F:peroxiredoxin activity"/>
    <property type="evidence" value="ECO:0007669"/>
    <property type="project" value="InterPro"/>
</dbReference>
<dbReference type="EMBL" id="FMPG01000001">
    <property type="protein sequence ID" value="SCS34257.1"/>
    <property type="molecule type" value="Genomic_DNA"/>
</dbReference>
<dbReference type="Pfam" id="PF02627">
    <property type="entry name" value="CMD"/>
    <property type="match status" value="1"/>
</dbReference>
<proteinExistence type="predicted"/>
<dbReference type="EMBL" id="FMPI01000004">
    <property type="protein sequence ID" value="SCS61400.1"/>
    <property type="molecule type" value="Genomic_DNA"/>
</dbReference>
<dbReference type="AlphaFoldDB" id="A0A1D4HAN0"/>
<dbReference type="OrthoDB" id="9801997at2"/>
<dbReference type="Proteomes" id="UP000095768">
    <property type="component" value="Unassembled WGS sequence"/>
</dbReference>
<evidence type="ECO:0000259" key="1">
    <source>
        <dbReference type="Pfam" id="PF02627"/>
    </source>
</evidence>
<keyword evidence="4" id="KW-1185">Reference proteome</keyword>
<dbReference type="PANTHER" id="PTHR34846:SF10">
    <property type="entry name" value="CYTOPLASMIC PROTEIN"/>
    <property type="match status" value="1"/>
</dbReference>
<reference evidence="3 4" key="2">
    <citation type="submission" date="2016-09" db="EMBL/GenBank/DDBJ databases">
        <authorList>
            <consortium name="Pathogen Informatics"/>
            <person name="Sun Q."/>
            <person name="Inoue M."/>
        </authorList>
    </citation>
    <scope>NUCLEOTIDE SEQUENCE [LARGE SCALE GENOMIC DNA]</scope>
    <source>
        <strain evidence="3 4">82C</strain>
    </source>
</reference>
<protein>
    <submittedName>
        <fullName evidence="2">Transposase</fullName>
    </submittedName>
</protein>
<evidence type="ECO:0000313" key="2">
    <source>
        <dbReference type="EMBL" id="SCS34257.1"/>
    </source>
</evidence>
<dbReference type="PANTHER" id="PTHR34846">
    <property type="entry name" value="4-CARBOXYMUCONOLACTONE DECARBOXYLASE FAMILY PROTEIN (AFU_ORTHOLOGUE AFUA_6G11590)"/>
    <property type="match status" value="1"/>
</dbReference>
<dbReference type="NCBIfam" id="TIGR00778">
    <property type="entry name" value="ahpD_dom"/>
    <property type="match status" value="1"/>
</dbReference>
<reference evidence="2 5" key="1">
    <citation type="submission" date="2016-09" db="EMBL/GenBank/DDBJ databases">
        <authorList>
            <consortium name="Pathogen Informatics"/>
        </authorList>
    </citation>
    <scope>NUCLEOTIDE SEQUENCE [LARGE SCALE GENOMIC DNA]</scope>
    <source>
        <strain evidence="2 5">82B</strain>
    </source>
</reference>
<dbReference type="Gene3D" id="1.20.1290.10">
    <property type="entry name" value="AhpD-like"/>
    <property type="match status" value="1"/>
</dbReference>
<gene>
    <name evidence="2" type="ORF">SAMEA2297795_00280</name>
    <name evidence="3" type="ORF">SAMEA2297796_00801</name>
</gene>
<dbReference type="Proteomes" id="UP000095412">
    <property type="component" value="Unassembled WGS sequence"/>
</dbReference>
<dbReference type="InterPro" id="IPR029032">
    <property type="entry name" value="AhpD-like"/>
</dbReference>
<sequence>MDNRIDYYEVAKEELNLIMDLEKQLKKTSIDRKLRELIKIRVSQINGCAFCIGMHTADARKMKVSEEQIYLLNAWDDTNIYSEKEKLAFKLAEAITHISKNGVPTALYNEVRACYSEEEYTDLVLIINQINMWNRLSIAMGNQHTV</sequence>